<comment type="caution">
    <text evidence="12">The sequence shown here is derived from an EMBL/GenBank/DDBJ whole genome shotgun (WGS) entry which is preliminary data.</text>
</comment>
<dbReference type="SUPFAM" id="SSF57716">
    <property type="entry name" value="Glucocorticoid receptor-like (DNA-binding domain)"/>
    <property type="match status" value="1"/>
</dbReference>
<dbReference type="InterPro" id="IPR000679">
    <property type="entry name" value="Znf_GATA"/>
</dbReference>
<dbReference type="PANTHER" id="PTHR47172">
    <property type="entry name" value="OS01G0976800 PROTEIN"/>
    <property type="match status" value="1"/>
</dbReference>
<dbReference type="GO" id="GO:0043565">
    <property type="term" value="F:sequence-specific DNA binding"/>
    <property type="evidence" value="ECO:0007669"/>
    <property type="project" value="UniProtKB-ARBA"/>
</dbReference>
<dbReference type="GO" id="GO:0008270">
    <property type="term" value="F:zinc ion binding"/>
    <property type="evidence" value="ECO:0007669"/>
    <property type="project" value="UniProtKB-KW"/>
</dbReference>
<comment type="similarity">
    <text evidence="7">Belongs to the type IV zinc-finger family. Class B subfamily.</text>
</comment>
<dbReference type="PROSITE" id="PS00344">
    <property type="entry name" value="GATA_ZN_FINGER_1"/>
    <property type="match status" value="1"/>
</dbReference>
<proteinExistence type="inferred from homology"/>
<feature type="region of interest" description="Disordered" evidence="10">
    <location>
        <begin position="72"/>
        <end position="122"/>
    </location>
</feature>
<evidence type="ECO:0000313" key="13">
    <source>
        <dbReference type="Proteomes" id="UP001642260"/>
    </source>
</evidence>
<feature type="compositionally biased region" description="Basic and acidic residues" evidence="10">
    <location>
        <begin position="1"/>
        <end position="14"/>
    </location>
</feature>
<evidence type="ECO:0000256" key="1">
    <source>
        <dbReference type="ARBA" id="ARBA00022723"/>
    </source>
</evidence>
<evidence type="ECO:0000256" key="9">
    <source>
        <dbReference type="PROSITE-ProRule" id="PRU00094"/>
    </source>
</evidence>
<dbReference type="PROSITE" id="PS50114">
    <property type="entry name" value="GATA_ZN_FINGER_2"/>
    <property type="match status" value="1"/>
</dbReference>
<dbReference type="CDD" id="cd00202">
    <property type="entry name" value="ZnF_GATA"/>
    <property type="match status" value="1"/>
</dbReference>
<feature type="compositionally biased region" description="Basic and acidic residues" evidence="10">
    <location>
        <begin position="95"/>
        <end position="114"/>
    </location>
</feature>
<evidence type="ECO:0000313" key="12">
    <source>
        <dbReference type="EMBL" id="CAH8374369.1"/>
    </source>
</evidence>
<dbReference type="AlphaFoldDB" id="A0ABC8L3W5"/>
<protein>
    <recommendedName>
        <fullName evidence="11">GATA-type domain-containing protein</fullName>
    </recommendedName>
</protein>
<keyword evidence="5" id="KW-0238">DNA-binding</keyword>
<evidence type="ECO:0000256" key="6">
    <source>
        <dbReference type="ARBA" id="ARBA00023163"/>
    </source>
</evidence>
<keyword evidence="1" id="KW-0479">Metal-binding</keyword>
<organism evidence="12 13">
    <name type="scientific">Eruca vesicaria subsp. sativa</name>
    <name type="common">Garden rocket</name>
    <name type="synonym">Eruca sativa</name>
    <dbReference type="NCBI Taxonomy" id="29727"/>
    <lineage>
        <taxon>Eukaryota</taxon>
        <taxon>Viridiplantae</taxon>
        <taxon>Streptophyta</taxon>
        <taxon>Embryophyta</taxon>
        <taxon>Tracheophyta</taxon>
        <taxon>Spermatophyta</taxon>
        <taxon>Magnoliopsida</taxon>
        <taxon>eudicotyledons</taxon>
        <taxon>Gunneridae</taxon>
        <taxon>Pentapetalae</taxon>
        <taxon>rosids</taxon>
        <taxon>malvids</taxon>
        <taxon>Brassicales</taxon>
        <taxon>Brassicaceae</taxon>
        <taxon>Brassiceae</taxon>
        <taxon>Eruca</taxon>
    </lineage>
</organism>
<keyword evidence="6" id="KW-0804">Transcription</keyword>
<dbReference type="EMBL" id="CAKOAT010449598">
    <property type="protein sequence ID" value="CAH8374369.1"/>
    <property type="molecule type" value="Genomic_DNA"/>
</dbReference>
<dbReference type="PANTHER" id="PTHR47172:SF11">
    <property type="entry name" value="GATA TRANSCRIPTION FACTOR 17"/>
    <property type="match status" value="1"/>
</dbReference>
<evidence type="ECO:0000256" key="4">
    <source>
        <dbReference type="ARBA" id="ARBA00023015"/>
    </source>
</evidence>
<keyword evidence="3" id="KW-0862">Zinc</keyword>
<feature type="region of interest" description="Disordered" evidence="10">
    <location>
        <begin position="1"/>
        <end position="57"/>
    </location>
</feature>
<evidence type="ECO:0000256" key="7">
    <source>
        <dbReference type="ARBA" id="ARBA00024019"/>
    </source>
</evidence>
<evidence type="ECO:0000256" key="3">
    <source>
        <dbReference type="ARBA" id="ARBA00022833"/>
    </source>
</evidence>
<accession>A0ABC8L3W5</accession>
<name>A0ABC8L3W5_ERUVS</name>
<comment type="function">
    <text evidence="8">Transcriptional regulator that specifically binds 5'-GATA-3' or 5'-GAT-3' motifs within gene promoters.</text>
</comment>
<evidence type="ECO:0000256" key="10">
    <source>
        <dbReference type="SAM" id="MobiDB-lite"/>
    </source>
</evidence>
<keyword evidence="13" id="KW-1185">Reference proteome</keyword>
<dbReference type="Proteomes" id="UP001642260">
    <property type="component" value="Unassembled WGS sequence"/>
</dbReference>
<dbReference type="SMART" id="SM00401">
    <property type="entry name" value="ZnF_GATA"/>
    <property type="match status" value="1"/>
</dbReference>
<feature type="domain" description="GATA-type" evidence="11">
    <location>
        <begin position="33"/>
        <end position="69"/>
    </location>
</feature>
<evidence type="ECO:0000256" key="2">
    <source>
        <dbReference type="ARBA" id="ARBA00022771"/>
    </source>
</evidence>
<evidence type="ECO:0000259" key="11">
    <source>
        <dbReference type="PROSITE" id="PS50114"/>
    </source>
</evidence>
<feature type="compositionally biased region" description="Low complexity" evidence="10">
    <location>
        <begin position="24"/>
        <end position="33"/>
    </location>
</feature>
<keyword evidence="2 9" id="KW-0863">Zinc-finger</keyword>
<evidence type="ECO:0000256" key="5">
    <source>
        <dbReference type="ARBA" id="ARBA00023125"/>
    </source>
</evidence>
<dbReference type="InterPro" id="IPR013088">
    <property type="entry name" value="Znf_NHR/GATA"/>
</dbReference>
<sequence length="172" mass="18572">MSERSDETKTKADSAGELSDVDNENCSSSGSGSETKKTCVDCGTSKTPLWRGGPAGPKSLCNACGIKSRKKRQAALGSKPEKKNKTSNSSDSDLSVDHHRNDKNKINKDDDDHSSSSSSCSKRVSKFLDLGLKVPVMKRSAVEKKKKLWKKLDEEEQAAVLLMALSCGTVYA</sequence>
<gene>
    <name evidence="12" type="ORF">ERUC_LOCUS32003</name>
</gene>
<dbReference type="Gene3D" id="3.30.50.10">
    <property type="entry name" value="Erythroid Transcription Factor GATA-1, subunit A"/>
    <property type="match status" value="1"/>
</dbReference>
<keyword evidence="4" id="KW-0805">Transcription regulation</keyword>
<dbReference type="Pfam" id="PF00320">
    <property type="entry name" value="GATA"/>
    <property type="match status" value="1"/>
</dbReference>
<evidence type="ECO:0000256" key="8">
    <source>
        <dbReference type="ARBA" id="ARBA00037539"/>
    </source>
</evidence>
<reference evidence="12 13" key="1">
    <citation type="submission" date="2022-03" db="EMBL/GenBank/DDBJ databases">
        <authorList>
            <person name="Macdonald S."/>
            <person name="Ahmed S."/>
            <person name="Newling K."/>
        </authorList>
    </citation>
    <scope>NUCLEOTIDE SEQUENCE [LARGE SCALE GENOMIC DNA]</scope>
</reference>